<name>A0A1V9QQA4_9LACO</name>
<dbReference type="InterPro" id="IPR014054">
    <property type="entry name" value="Phage_regulatory_Rha"/>
</dbReference>
<sequence length="229" mass="26722">MKKLIPMNSYGLFADTDETARVDSRFIAQTFNKRHRDVLRDIRNLLDPNNGLSANFSQRNFALTSYVDSQGKRRPCYQLTRDGFVMLIMGYNGAKANRFKELYIHQFNEMEEQIKILRSARIEFPMLTQQIQFIHENPKAYHYSNECDLINRIVLGMSAKKFREEHGLEKGTSIRPYLSSDQLKQIDALQKIDIGLMVGIPNYQERKQKLEWYYAKTYGMKGLDSNATA</sequence>
<dbReference type="Pfam" id="PF09669">
    <property type="entry name" value="Phage_pRha"/>
    <property type="match status" value="1"/>
</dbReference>
<dbReference type="AlphaFoldDB" id="A0A1V9QQA4"/>
<proteinExistence type="predicted"/>
<dbReference type="NCBIfam" id="TIGR02681">
    <property type="entry name" value="phage_pRha"/>
    <property type="match status" value="1"/>
</dbReference>
<evidence type="ECO:0000313" key="1">
    <source>
        <dbReference type="EMBL" id="OQQ83015.1"/>
    </source>
</evidence>
<dbReference type="Proteomes" id="UP000192638">
    <property type="component" value="Unassembled WGS sequence"/>
</dbReference>
<dbReference type="RefSeq" id="WP_081530730.1">
    <property type="nucleotide sequence ID" value="NZ_NBEB01000061.1"/>
</dbReference>
<reference evidence="1 2" key="1">
    <citation type="submission" date="2017-03" db="EMBL/GenBank/DDBJ databases">
        <title>Phylogenomics and comparative genomics of Lactobacillus salivarius, a mammalian gut commensal.</title>
        <authorList>
            <person name="Harris H.M."/>
        </authorList>
    </citation>
    <scope>NUCLEOTIDE SEQUENCE [LARGE SCALE GENOMIC DNA]</scope>
    <source>
        <strain evidence="1 2">LMG 14477</strain>
    </source>
</reference>
<evidence type="ECO:0000313" key="2">
    <source>
        <dbReference type="Proteomes" id="UP000192638"/>
    </source>
</evidence>
<dbReference type="EMBL" id="NBEB01000061">
    <property type="protein sequence ID" value="OQQ83015.1"/>
    <property type="molecule type" value="Genomic_DNA"/>
</dbReference>
<organism evidence="1 2">
    <name type="scientific">Ligilactobacillus salivarius</name>
    <dbReference type="NCBI Taxonomy" id="1624"/>
    <lineage>
        <taxon>Bacteria</taxon>
        <taxon>Bacillati</taxon>
        <taxon>Bacillota</taxon>
        <taxon>Bacilli</taxon>
        <taxon>Lactobacillales</taxon>
        <taxon>Lactobacillaceae</taxon>
        <taxon>Ligilactobacillus</taxon>
    </lineage>
</organism>
<accession>A0A1V9QQA4</accession>
<gene>
    <name evidence="1" type="ORF">B6U60_06620</name>
</gene>
<protein>
    <submittedName>
        <fullName evidence="1">Transcriptional regulator</fullName>
    </submittedName>
</protein>
<comment type="caution">
    <text evidence="1">The sequence shown here is derived from an EMBL/GenBank/DDBJ whole genome shotgun (WGS) entry which is preliminary data.</text>
</comment>